<dbReference type="OrthoDB" id="5835623at2759"/>
<dbReference type="SUPFAM" id="SSF50978">
    <property type="entry name" value="WD40 repeat-like"/>
    <property type="match status" value="1"/>
</dbReference>
<reference evidence="1 2" key="2">
    <citation type="submission" date="2018-11" db="EMBL/GenBank/DDBJ databases">
        <authorList>
            <consortium name="Pathogen Informatics"/>
        </authorList>
    </citation>
    <scope>NUCLEOTIDE SEQUENCE [LARGE SCALE GENOMIC DNA]</scope>
</reference>
<dbReference type="GO" id="GO:0007035">
    <property type="term" value="P:vacuolar acidification"/>
    <property type="evidence" value="ECO:0007669"/>
    <property type="project" value="TreeGrafter"/>
</dbReference>
<keyword evidence="2" id="KW-1185">Reference proteome</keyword>
<accession>A0A183J789</accession>
<dbReference type="PANTHER" id="PTHR13950">
    <property type="entry name" value="RABCONNECTIN-RELATED"/>
    <property type="match status" value="1"/>
</dbReference>
<dbReference type="PANTHER" id="PTHR13950:SF9">
    <property type="entry name" value="RABCONNECTIN-3A"/>
    <property type="match status" value="1"/>
</dbReference>
<dbReference type="SMART" id="SM00320">
    <property type="entry name" value="WD40"/>
    <property type="match status" value="3"/>
</dbReference>
<dbReference type="InterPro" id="IPR036322">
    <property type="entry name" value="WD40_repeat_dom_sf"/>
</dbReference>
<dbReference type="InterPro" id="IPR015943">
    <property type="entry name" value="WD40/YVTN_repeat-like_dom_sf"/>
</dbReference>
<sequence length="200" mass="22895">MILRTLLTRARFWRRWVTAALIRTSLYGTCFYRRSTPSFKVCIGLYASCFESVMVWNCHPDGCYCAMYVPCQLSLFTGGKHGELCVWDLRQRQLRHTFKLFEHSSVRCLSLDPSQEFFAAGSSDGDIKIYNLSPVPQLLYSFPGEHSSRGGFSFRQVGTGLSQGVYALHIDQDQRMFSCGADCSFKLRHLCLNRGRPELF</sequence>
<dbReference type="GO" id="GO:0043291">
    <property type="term" value="C:RAVE complex"/>
    <property type="evidence" value="ECO:0007669"/>
    <property type="project" value="TreeGrafter"/>
</dbReference>
<dbReference type="WBParaSite" id="SBAD_0001212801-mRNA-1">
    <property type="protein sequence ID" value="SBAD_0001212801-mRNA-1"/>
    <property type="gene ID" value="SBAD_0001212801"/>
</dbReference>
<dbReference type="Pfam" id="PF00400">
    <property type="entry name" value="WD40"/>
    <property type="match status" value="1"/>
</dbReference>
<dbReference type="InterPro" id="IPR052208">
    <property type="entry name" value="DmX-like/RAVE_component"/>
</dbReference>
<gene>
    <name evidence="1" type="ORF">SBAD_LOCUS11737</name>
</gene>
<evidence type="ECO:0000313" key="1">
    <source>
        <dbReference type="EMBL" id="VDP42555.1"/>
    </source>
</evidence>
<reference evidence="3" key="1">
    <citation type="submission" date="2016-06" db="UniProtKB">
        <authorList>
            <consortium name="WormBaseParasite"/>
        </authorList>
    </citation>
    <scope>IDENTIFICATION</scope>
</reference>
<dbReference type="EMBL" id="UZAM01016280">
    <property type="protein sequence ID" value="VDP42555.1"/>
    <property type="molecule type" value="Genomic_DNA"/>
</dbReference>
<proteinExistence type="predicted"/>
<dbReference type="Proteomes" id="UP000270296">
    <property type="component" value="Unassembled WGS sequence"/>
</dbReference>
<evidence type="ECO:0000313" key="2">
    <source>
        <dbReference type="Proteomes" id="UP000270296"/>
    </source>
</evidence>
<dbReference type="AlphaFoldDB" id="A0A183J789"/>
<dbReference type="Gene3D" id="2.130.10.10">
    <property type="entry name" value="YVTN repeat-like/Quinoprotein amine dehydrogenase"/>
    <property type="match status" value="1"/>
</dbReference>
<dbReference type="InterPro" id="IPR001680">
    <property type="entry name" value="WD40_rpt"/>
</dbReference>
<name>A0A183J789_9BILA</name>
<protein>
    <submittedName>
        <fullName evidence="3">WD_REPEATS_REGION domain-containing protein</fullName>
    </submittedName>
</protein>
<evidence type="ECO:0000313" key="3">
    <source>
        <dbReference type="WBParaSite" id="SBAD_0001212801-mRNA-1"/>
    </source>
</evidence>
<organism evidence="3">
    <name type="scientific">Soboliphyme baturini</name>
    <dbReference type="NCBI Taxonomy" id="241478"/>
    <lineage>
        <taxon>Eukaryota</taxon>
        <taxon>Metazoa</taxon>
        <taxon>Ecdysozoa</taxon>
        <taxon>Nematoda</taxon>
        <taxon>Enoplea</taxon>
        <taxon>Dorylaimia</taxon>
        <taxon>Dioctophymatida</taxon>
        <taxon>Dioctophymatoidea</taxon>
        <taxon>Soboliphymatidae</taxon>
        <taxon>Soboliphyme</taxon>
    </lineage>
</organism>